<protein>
    <recommendedName>
        <fullName evidence="1">Heterokaryon incompatibility domain-containing protein</fullName>
    </recommendedName>
</protein>
<evidence type="ECO:0000259" key="1">
    <source>
        <dbReference type="Pfam" id="PF06985"/>
    </source>
</evidence>
<comment type="caution">
    <text evidence="2">The sequence shown here is derived from an EMBL/GenBank/DDBJ whole genome shotgun (WGS) entry which is preliminary data.</text>
</comment>
<evidence type="ECO:0000313" key="3">
    <source>
        <dbReference type="Proteomes" id="UP000193560"/>
    </source>
</evidence>
<dbReference type="OrthoDB" id="3553147at2759"/>
<accession>A0A1X2I0K0</accession>
<evidence type="ECO:0000313" key="2">
    <source>
        <dbReference type="EMBL" id="ORZ06506.1"/>
    </source>
</evidence>
<feature type="domain" description="Heterokaryon incompatibility" evidence="1">
    <location>
        <begin position="29"/>
        <end position="75"/>
    </location>
</feature>
<dbReference type="AlphaFoldDB" id="A0A1X2I0K0"/>
<keyword evidence="3" id="KW-1185">Reference proteome</keyword>
<gene>
    <name evidence="2" type="ORF">BCR42DRAFT_160211</name>
</gene>
<dbReference type="EMBL" id="MCGE01000039">
    <property type="protein sequence ID" value="ORZ06506.1"/>
    <property type="molecule type" value="Genomic_DNA"/>
</dbReference>
<organism evidence="2 3">
    <name type="scientific">Absidia repens</name>
    <dbReference type="NCBI Taxonomy" id="90262"/>
    <lineage>
        <taxon>Eukaryota</taxon>
        <taxon>Fungi</taxon>
        <taxon>Fungi incertae sedis</taxon>
        <taxon>Mucoromycota</taxon>
        <taxon>Mucoromycotina</taxon>
        <taxon>Mucoromycetes</taxon>
        <taxon>Mucorales</taxon>
        <taxon>Cunninghamellaceae</taxon>
        <taxon>Absidia</taxon>
    </lineage>
</organism>
<reference evidence="2 3" key="1">
    <citation type="submission" date="2016-07" db="EMBL/GenBank/DDBJ databases">
        <title>Pervasive Adenine N6-methylation of Active Genes in Fungi.</title>
        <authorList>
            <consortium name="DOE Joint Genome Institute"/>
            <person name="Mondo S.J."/>
            <person name="Dannebaum R.O."/>
            <person name="Kuo R.C."/>
            <person name="Labutti K."/>
            <person name="Haridas S."/>
            <person name="Kuo A."/>
            <person name="Salamov A."/>
            <person name="Ahrendt S.R."/>
            <person name="Lipzen A."/>
            <person name="Sullivan W."/>
            <person name="Andreopoulos W.B."/>
            <person name="Clum A."/>
            <person name="Lindquist E."/>
            <person name="Daum C."/>
            <person name="Ramamoorthy G.K."/>
            <person name="Gryganskyi A."/>
            <person name="Culley D."/>
            <person name="Magnuson J.K."/>
            <person name="James T.Y."/>
            <person name="O'Malley M.A."/>
            <person name="Stajich J.E."/>
            <person name="Spatafora J.W."/>
            <person name="Visel A."/>
            <person name="Grigoriev I.V."/>
        </authorList>
    </citation>
    <scope>NUCLEOTIDE SEQUENCE [LARGE SCALE GENOMIC DNA]</scope>
    <source>
        <strain evidence="2 3">NRRL 1336</strain>
    </source>
</reference>
<name>A0A1X2I0K0_9FUNG</name>
<dbReference type="InterPro" id="IPR010730">
    <property type="entry name" value="HET"/>
</dbReference>
<dbReference type="Pfam" id="PF06985">
    <property type="entry name" value="HET"/>
    <property type="match status" value="1"/>
</dbReference>
<dbReference type="Proteomes" id="UP000193560">
    <property type="component" value="Unassembled WGS sequence"/>
</dbReference>
<proteinExistence type="predicted"/>
<sequence>MLIDTGVGYTASITSFSLKDFYYLCQMMTVESDLKSVKYVWVDAICVDQTNYERRKATIYQMTNIYEHAKYIVAVPDLHAAYLRRLHTMTDDTIIGSWRYCNDIYHLIHGNFDELAAIEKKFLDDAKVPNDPVLRQLLTKYTDHFMDGFMKYKKHDIHYNHVEALDHIYETSQLPCTSSSSPAAIHSHHLGNKNDRNSEIDQAEMFAKAPDIDSFEGLHDCDNTDCPLSLFGKGSMEDRPTLPHYLKEIASCGPWKQLISDRSKSIRQSMELLIDLIEDWSTRVWVISEFNIAKKKNNLKFWFIQLAPNAINEIDKLSTFLNSILTTTLLHCLRFKTPKAPNSFLPYTTDSLQKRSRQTQST</sequence>